<comment type="caution">
    <text evidence="2">The sequence shown here is derived from an EMBL/GenBank/DDBJ whole genome shotgun (WGS) entry which is preliminary data.</text>
</comment>
<gene>
    <name evidence="2" type="ORF">GN244_ATG02012</name>
    <name evidence="3" type="ORF">GN958_ATG21815</name>
</gene>
<sequence>MFVAVAAFSVVSSRNIRTVVLARLPVAWLGLLEVLPSLSLLAAPSHLYPCRHGTVRVVRVASLLLRRRGTGVTTAAVLRRLFAVLGTPSLAAVLRRLFAVLGTPSLATVISPVDAVAVAGTGAILFALPNKRLRRGAHRTVNSTTRIRLAPQIVVGTDIVSSASLSPCLSP</sequence>
<dbReference type="Proteomes" id="UP000704712">
    <property type="component" value="Unassembled WGS sequence"/>
</dbReference>
<dbReference type="AlphaFoldDB" id="A0A833TCV3"/>
<accession>A0A833TCV3</accession>
<evidence type="ECO:0000313" key="4">
    <source>
        <dbReference type="Proteomes" id="UP000602510"/>
    </source>
</evidence>
<evidence type="ECO:0000256" key="1">
    <source>
        <dbReference type="SAM" id="Phobius"/>
    </source>
</evidence>
<evidence type="ECO:0000313" key="2">
    <source>
        <dbReference type="EMBL" id="KAF4045564.1"/>
    </source>
</evidence>
<reference evidence="2" key="1">
    <citation type="submission" date="2020-04" db="EMBL/GenBank/DDBJ databases">
        <title>Hybrid Assembly of Korean Phytophthora infestans isolates.</title>
        <authorList>
            <person name="Prokchorchik M."/>
            <person name="Lee Y."/>
            <person name="Seo J."/>
            <person name="Cho J.-H."/>
            <person name="Park Y.-E."/>
            <person name="Jang D.-C."/>
            <person name="Im J.-S."/>
            <person name="Choi J.-G."/>
            <person name="Park H.-J."/>
            <person name="Lee G.-B."/>
            <person name="Lee Y.-G."/>
            <person name="Hong S.-Y."/>
            <person name="Cho K."/>
            <person name="Sohn K.H."/>
        </authorList>
    </citation>
    <scope>NUCLEOTIDE SEQUENCE</scope>
    <source>
        <strain evidence="2">KR_1_A1</strain>
        <strain evidence="3">KR_2_A2</strain>
    </source>
</reference>
<dbReference type="EMBL" id="WSZM01000043">
    <property type="protein sequence ID" value="KAF4045564.1"/>
    <property type="molecule type" value="Genomic_DNA"/>
</dbReference>
<proteinExistence type="predicted"/>
<keyword evidence="4" id="KW-1185">Reference proteome</keyword>
<keyword evidence="1" id="KW-0472">Membrane</keyword>
<keyword evidence="1" id="KW-0812">Transmembrane</keyword>
<dbReference type="Proteomes" id="UP000602510">
    <property type="component" value="Unassembled WGS sequence"/>
</dbReference>
<organism evidence="2 4">
    <name type="scientific">Phytophthora infestans</name>
    <name type="common">Potato late blight agent</name>
    <name type="synonym">Botrytis infestans</name>
    <dbReference type="NCBI Taxonomy" id="4787"/>
    <lineage>
        <taxon>Eukaryota</taxon>
        <taxon>Sar</taxon>
        <taxon>Stramenopiles</taxon>
        <taxon>Oomycota</taxon>
        <taxon>Peronosporomycetes</taxon>
        <taxon>Peronosporales</taxon>
        <taxon>Peronosporaceae</taxon>
        <taxon>Phytophthora</taxon>
    </lineage>
</organism>
<feature type="transmembrane region" description="Helical" evidence="1">
    <location>
        <begin position="69"/>
        <end position="94"/>
    </location>
</feature>
<evidence type="ECO:0000313" key="3">
    <source>
        <dbReference type="EMBL" id="KAF4128984.1"/>
    </source>
</evidence>
<keyword evidence="1" id="KW-1133">Transmembrane helix</keyword>
<name>A0A833TCV3_PHYIN</name>
<protein>
    <submittedName>
        <fullName evidence="2">Uncharacterized protein</fullName>
    </submittedName>
</protein>
<feature type="transmembrane region" description="Helical" evidence="1">
    <location>
        <begin position="106"/>
        <end position="128"/>
    </location>
</feature>
<dbReference type="EMBL" id="JAACNO010003025">
    <property type="protein sequence ID" value="KAF4128984.1"/>
    <property type="molecule type" value="Genomic_DNA"/>
</dbReference>